<keyword evidence="1" id="KW-0812">Transmembrane</keyword>
<dbReference type="Pfam" id="PF22765">
    <property type="entry name" value="DUF7010"/>
    <property type="match status" value="1"/>
</dbReference>
<feature type="transmembrane region" description="Helical" evidence="1">
    <location>
        <begin position="16"/>
        <end position="41"/>
    </location>
</feature>
<dbReference type="Proteomes" id="UP000324376">
    <property type="component" value="Unassembled WGS sequence"/>
</dbReference>
<dbReference type="RefSeq" id="WP_246131472.1">
    <property type="nucleotide sequence ID" value="NZ_VNHU01000004.1"/>
</dbReference>
<keyword evidence="1" id="KW-0472">Membrane</keyword>
<dbReference type="InterPro" id="IPR053824">
    <property type="entry name" value="DUF7010"/>
</dbReference>
<dbReference type="AlphaFoldDB" id="A0A5S5C7E7"/>
<feature type="transmembrane region" description="Helical" evidence="1">
    <location>
        <begin position="108"/>
        <end position="125"/>
    </location>
</feature>
<keyword evidence="1" id="KW-1133">Transmembrane helix</keyword>
<feature type="transmembrane region" description="Helical" evidence="1">
    <location>
        <begin position="80"/>
        <end position="102"/>
    </location>
</feature>
<name>A0A5S5C7E7_9FLAO</name>
<proteinExistence type="predicted"/>
<feature type="transmembrane region" description="Helical" evidence="1">
    <location>
        <begin position="132"/>
        <end position="151"/>
    </location>
</feature>
<comment type="caution">
    <text evidence="2">The sequence shown here is derived from an EMBL/GenBank/DDBJ whole genome shotgun (WGS) entry which is preliminary data.</text>
</comment>
<accession>A0A5S5C7E7</accession>
<organism evidence="2 3">
    <name type="scientific">Aquimarina intermedia</name>
    <dbReference type="NCBI Taxonomy" id="350814"/>
    <lineage>
        <taxon>Bacteria</taxon>
        <taxon>Pseudomonadati</taxon>
        <taxon>Bacteroidota</taxon>
        <taxon>Flavobacteriia</taxon>
        <taxon>Flavobacteriales</taxon>
        <taxon>Flavobacteriaceae</taxon>
        <taxon>Aquimarina</taxon>
    </lineage>
</organism>
<evidence type="ECO:0000256" key="1">
    <source>
        <dbReference type="SAM" id="Phobius"/>
    </source>
</evidence>
<sequence length="182" mass="20198">MLDIPFKDLQKDMRDAYVGGGTGVLASSIVWFVSGIVAIYATKEMSILTFFLGGMLIYPLGMVSTKLFNRTGKHQKNNPLAFLAFESTIILFIGLFMAYAIFQIEKQWFFPVMLMIIGARYLVFQSIYGMKIYWLLGLLLTASGIICLISNQPFQIGGIAGGVVEVIFGGLIIQLDRKSNQS</sequence>
<feature type="transmembrane region" description="Helical" evidence="1">
    <location>
        <begin position="47"/>
        <end position="68"/>
    </location>
</feature>
<feature type="transmembrane region" description="Helical" evidence="1">
    <location>
        <begin position="157"/>
        <end position="175"/>
    </location>
</feature>
<keyword evidence="3" id="KW-1185">Reference proteome</keyword>
<evidence type="ECO:0000313" key="2">
    <source>
        <dbReference type="EMBL" id="TYP74402.1"/>
    </source>
</evidence>
<gene>
    <name evidence="2" type="ORF">BD809_104222</name>
</gene>
<dbReference type="EMBL" id="VNHU01000004">
    <property type="protein sequence ID" value="TYP74402.1"/>
    <property type="molecule type" value="Genomic_DNA"/>
</dbReference>
<reference evidence="2 3" key="1">
    <citation type="submission" date="2019-07" db="EMBL/GenBank/DDBJ databases">
        <title>Genomic Encyclopedia of Archaeal and Bacterial Type Strains, Phase II (KMG-II): from individual species to whole genera.</title>
        <authorList>
            <person name="Goeker M."/>
        </authorList>
    </citation>
    <scope>NUCLEOTIDE SEQUENCE [LARGE SCALE GENOMIC DNA]</scope>
    <source>
        <strain evidence="2 3">DSM 17527</strain>
    </source>
</reference>
<evidence type="ECO:0000313" key="3">
    <source>
        <dbReference type="Proteomes" id="UP000324376"/>
    </source>
</evidence>
<protein>
    <submittedName>
        <fullName evidence="2">Uncharacterized protein</fullName>
    </submittedName>
</protein>